<dbReference type="OrthoDB" id="3362494at2759"/>
<evidence type="ECO:0000259" key="2">
    <source>
        <dbReference type="Pfam" id="PF08101"/>
    </source>
</evidence>
<reference evidence="3" key="2">
    <citation type="submission" date="2020-11" db="EMBL/GenBank/DDBJ databases">
        <authorList>
            <consortium name="DOE Joint Genome Institute"/>
            <person name="Kuo A."/>
            <person name="Miyauchi S."/>
            <person name="Kiss E."/>
            <person name="Drula E."/>
            <person name="Kohler A."/>
            <person name="Sanchez-Garcia M."/>
            <person name="Andreopoulos B."/>
            <person name="Barry K.W."/>
            <person name="Bonito G."/>
            <person name="Buee M."/>
            <person name="Carver A."/>
            <person name="Chen C."/>
            <person name="Cichocki N."/>
            <person name="Clum A."/>
            <person name="Culley D."/>
            <person name="Crous P.W."/>
            <person name="Fauchery L."/>
            <person name="Girlanda M."/>
            <person name="Hayes R."/>
            <person name="Keri Z."/>
            <person name="Labutti K."/>
            <person name="Lipzen A."/>
            <person name="Lombard V."/>
            <person name="Magnuson J."/>
            <person name="Maillard F."/>
            <person name="Morin E."/>
            <person name="Murat C."/>
            <person name="Nolan M."/>
            <person name="Ohm R."/>
            <person name="Pangilinan J."/>
            <person name="Pereira M."/>
            <person name="Perotto S."/>
            <person name="Peter M."/>
            <person name="Riley R."/>
            <person name="Sitrit Y."/>
            <person name="Stielow B."/>
            <person name="Szollosi G."/>
            <person name="Zifcakova L."/>
            <person name="Stursova M."/>
            <person name="Spatafora J.W."/>
            <person name="Tedersoo L."/>
            <person name="Vaario L.-M."/>
            <person name="Yamada A."/>
            <person name="Yan M."/>
            <person name="Wang P."/>
            <person name="Xu J."/>
            <person name="Bruns T."/>
            <person name="Baldrian P."/>
            <person name="Vilgalys R."/>
            <person name="Henrissat B."/>
            <person name="Grigoriev I.V."/>
            <person name="Hibbett D."/>
            <person name="Nagy L.G."/>
            <person name="Martin F.M."/>
        </authorList>
    </citation>
    <scope>NUCLEOTIDE SEQUENCE</scope>
    <source>
        <strain evidence="3">UH-Tt-Lm1</strain>
    </source>
</reference>
<evidence type="ECO:0000313" key="3">
    <source>
        <dbReference type="EMBL" id="KAF9791879.1"/>
    </source>
</evidence>
<feature type="domain" description="Meiotically up-regulated protein Msb1/Mug8" evidence="2">
    <location>
        <begin position="237"/>
        <end position="605"/>
    </location>
</feature>
<dbReference type="PANTHER" id="PTHR28093">
    <property type="entry name" value="MORPHOGENESIS-RELATED PROTEIN MSB1"/>
    <property type="match status" value="1"/>
</dbReference>
<feature type="non-terminal residue" evidence="3">
    <location>
        <position position="1"/>
    </location>
</feature>
<organism evidence="3 4">
    <name type="scientific">Thelephora terrestris</name>
    <dbReference type="NCBI Taxonomy" id="56493"/>
    <lineage>
        <taxon>Eukaryota</taxon>
        <taxon>Fungi</taxon>
        <taxon>Dikarya</taxon>
        <taxon>Basidiomycota</taxon>
        <taxon>Agaricomycotina</taxon>
        <taxon>Agaricomycetes</taxon>
        <taxon>Thelephorales</taxon>
        <taxon>Thelephoraceae</taxon>
        <taxon>Thelephora</taxon>
    </lineage>
</organism>
<reference evidence="3" key="1">
    <citation type="journal article" date="2020" name="Nat. Commun.">
        <title>Large-scale genome sequencing of mycorrhizal fungi provides insights into the early evolution of symbiotic traits.</title>
        <authorList>
            <person name="Miyauchi S."/>
            <person name="Kiss E."/>
            <person name="Kuo A."/>
            <person name="Drula E."/>
            <person name="Kohler A."/>
            <person name="Sanchez-Garcia M."/>
            <person name="Morin E."/>
            <person name="Andreopoulos B."/>
            <person name="Barry K.W."/>
            <person name="Bonito G."/>
            <person name="Buee M."/>
            <person name="Carver A."/>
            <person name="Chen C."/>
            <person name="Cichocki N."/>
            <person name="Clum A."/>
            <person name="Culley D."/>
            <person name="Crous P.W."/>
            <person name="Fauchery L."/>
            <person name="Girlanda M."/>
            <person name="Hayes R.D."/>
            <person name="Keri Z."/>
            <person name="LaButti K."/>
            <person name="Lipzen A."/>
            <person name="Lombard V."/>
            <person name="Magnuson J."/>
            <person name="Maillard F."/>
            <person name="Murat C."/>
            <person name="Nolan M."/>
            <person name="Ohm R.A."/>
            <person name="Pangilinan J."/>
            <person name="Pereira M.F."/>
            <person name="Perotto S."/>
            <person name="Peter M."/>
            <person name="Pfister S."/>
            <person name="Riley R."/>
            <person name="Sitrit Y."/>
            <person name="Stielow J.B."/>
            <person name="Szollosi G."/>
            <person name="Zifcakova L."/>
            <person name="Stursova M."/>
            <person name="Spatafora J.W."/>
            <person name="Tedersoo L."/>
            <person name="Vaario L.M."/>
            <person name="Yamada A."/>
            <person name="Yan M."/>
            <person name="Wang P."/>
            <person name="Xu J."/>
            <person name="Bruns T."/>
            <person name="Baldrian P."/>
            <person name="Vilgalys R."/>
            <person name="Dunand C."/>
            <person name="Henrissat B."/>
            <person name="Grigoriev I.V."/>
            <person name="Hibbett D."/>
            <person name="Nagy L.G."/>
            <person name="Martin F.M."/>
        </authorList>
    </citation>
    <scope>NUCLEOTIDE SEQUENCE</scope>
    <source>
        <strain evidence="3">UH-Tt-Lm1</strain>
    </source>
</reference>
<gene>
    <name evidence="3" type="ORF">BJ322DRAFT_983661</name>
</gene>
<dbReference type="Pfam" id="PF08101">
    <property type="entry name" value="Msb1-Mug8_dom"/>
    <property type="match status" value="1"/>
</dbReference>
<keyword evidence="4" id="KW-1185">Reference proteome</keyword>
<evidence type="ECO:0000256" key="1">
    <source>
        <dbReference type="SAM" id="MobiDB-lite"/>
    </source>
</evidence>
<dbReference type="AlphaFoldDB" id="A0A9P6LBK5"/>
<feature type="region of interest" description="Disordered" evidence="1">
    <location>
        <begin position="668"/>
        <end position="709"/>
    </location>
</feature>
<dbReference type="InterPro" id="IPR008936">
    <property type="entry name" value="Rho_GTPase_activation_prot"/>
</dbReference>
<feature type="compositionally biased region" description="Basic residues" evidence="1">
    <location>
        <begin position="548"/>
        <end position="557"/>
    </location>
</feature>
<accession>A0A9P6LBK5</accession>
<sequence>MPSFLSKVFGRKKSDDREFATPRSVRRSSDPSLLEGKFEAIPSNISPSSPKFPEGLHASDKGRVKEGDKGRQFGLLKSKSKLQPSSPTTDAPHLTLRLPGTIDKNGDSFVASFNPQTDETDDSVLTRRLTPGETLSLIEACSKAITERGGLETLGVMRPHWHSASPQLQRKLITLFILTLAQKSPETTLAPSTSPLAAFNSELEYARSVHDVAAVFRWALRHLKLSGTSFGPSSSDEWSWYHNFREAERKADYDPRAFTTKLIPAISPTHTMILLPTFDIISSLAAHAEANGYSGSKLAKYFGFWLLSARRAEGTEDWNSLYTRWEVSGRMLEHLFLSWLRDEDTKRPLPRRLQELVAQYPYTTSPDPTADGLLTRPRFSTRRYDALFVRIEAVYADNDKLPSSRSPVRIFTDALDSEFKSDKGHAYLWDQIKTATTSDPDTKPLPAVLSDDTISLFSLISTDPKEQVLLGASGAASTLSPITEAPLSPITDGNGVSAFKTTLPSSAPQSPKNWAEFSSAGFGETTFSQDFASTLLDKDVEVTDPPLQRKHSKRKQSRNVTPVEPTPPAPDSRAGPEEPECPKLYMVSAEIVQLDEAFVDFWRDAVGDPISNDWPKFVIGELKHPLTPRSIPASSEDGEKVASSSSVNWIIIEEKFRKLTPPLSPAVHHEGLATSGGLRVPSVPLKRTSSPRPSFGEKKSSSLSATLKR</sequence>
<dbReference type="Gene3D" id="1.10.555.10">
    <property type="entry name" value="Rho GTPase activation protein"/>
    <property type="match status" value="1"/>
</dbReference>
<proteinExistence type="predicted"/>
<dbReference type="EMBL" id="WIUZ02000001">
    <property type="protein sequence ID" value="KAF9791879.1"/>
    <property type="molecule type" value="Genomic_DNA"/>
</dbReference>
<evidence type="ECO:0000313" key="4">
    <source>
        <dbReference type="Proteomes" id="UP000736335"/>
    </source>
</evidence>
<protein>
    <recommendedName>
        <fullName evidence="2">Meiotically up-regulated protein Msb1/Mug8 domain-containing protein</fullName>
    </recommendedName>
</protein>
<dbReference type="InterPro" id="IPR037508">
    <property type="entry name" value="Msb1/Mug8"/>
</dbReference>
<feature type="region of interest" description="Disordered" evidence="1">
    <location>
        <begin position="543"/>
        <end position="580"/>
    </location>
</feature>
<dbReference type="PANTHER" id="PTHR28093:SF1">
    <property type="entry name" value="MORPHOGENESIS-RELATED PROTEIN MSB1"/>
    <property type="match status" value="1"/>
</dbReference>
<feature type="region of interest" description="Disordered" evidence="1">
    <location>
        <begin position="1"/>
        <end position="65"/>
    </location>
</feature>
<comment type="caution">
    <text evidence="3">The sequence shown here is derived from an EMBL/GenBank/DDBJ whole genome shotgun (WGS) entry which is preliminary data.</text>
</comment>
<name>A0A9P6LBK5_9AGAM</name>
<dbReference type="Proteomes" id="UP000736335">
    <property type="component" value="Unassembled WGS sequence"/>
</dbReference>
<dbReference type="InterPro" id="IPR012965">
    <property type="entry name" value="Msb1/Mug8_dom"/>
</dbReference>